<protein>
    <submittedName>
        <fullName evidence="2">cAMP-binding proteins - catabolite gene activator and regulatory subunit of cAMP-dependent protein kinases</fullName>
    </submittedName>
</protein>
<reference evidence="2" key="1">
    <citation type="submission" date="2022-09" db="EMBL/GenBank/DDBJ databases">
        <authorList>
            <person name="Duchaud E."/>
        </authorList>
    </citation>
    <scope>NUCLEOTIDE SEQUENCE</scope>
    <source>
        <strain evidence="2">TRV642</strain>
    </source>
</reference>
<dbReference type="EMBL" id="OX336425">
    <property type="protein sequence ID" value="CAI2768676.1"/>
    <property type="molecule type" value="Genomic_DNA"/>
</dbReference>
<dbReference type="CDD" id="cd00038">
    <property type="entry name" value="CAP_ED"/>
    <property type="match status" value="1"/>
</dbReference>
<name>A0A9W4TKH2_9FLAO</name>
<dbReference type="SUPFAM" id="SSF51206">
    <property type="entry name" value="cAMP-binding domain-like"/>
    <property type="match status" value="1"/>
</dbReference>
<evidence type="ECO:0000313" key="2">
    <source>
        <dbReference type="EMBL" id="CAI2768676.1"/>
    </source>
</evidence>
<dbReference type="Proteomes" id="UP001152749">
    <property type="component" value="Chromosome"/>
</dbReference>
<proteinExistence type="predicted"/>
<gene>
    <name evidence="2" type="ORF">TRV642_3950</name>
</gene>
<dbReference type="InterPro" id="IPR018490">
    <property type="entry name" value="cNMP-bd_dom_sf"/>
</dbReference>
<accession>A0A9W4TKH2</accession>
<dbReference type="Pfam" id="PF00027">
    <property type="entry name" value="cNMP_binding"/>
    <property type="match status" value="1"/>
</dbReference>
<dbReference type="KEGG" id="fcs:TRV642_3950"/>
<dbReference type="AlphaFoldDB" id="A0A9W4TKH2"/>
<organism evidence="2 3">
    <name type="scientific">Flavobacterium collinsii</name>
    <dbReference type="NCBI Taxonomy" id="1114861"/>
    <lineage>
        <taxon>Bacteria</taxon>
        <taxon>Pseudomonadati</taxon>
        <taxon>Bacteroidota</taxon>
        <taxon>Flavobacteriia</taxon>
        <taxon>Flavobacteriales</taxon>
        <taxon>Flavobacteriaceae</taxon>
        <taxon>Flavobacterium</taxon>
    </lineage>
</organism>
<dbReference type="Gene3D" id="2.60.120.10">
    <property type="entry name" value="Jelly Rolls"/>
    <property type="match status" value="1"/>
</dbReference>
<feature type="domain" description="Cyclic nucleotide-binding" evidence="1">
    <location>
        <begin position="32"/>
        <end position="110"/>
    </location>
</feature>
<dbReference type="InterPro" id="IPR000595">
    <property type="entry name" value="cNMP-bd_dom"/>
</dbReference>
<evidence type="ECO:0000259" key="1">
    <source>
        <dbReference type="Pfam" id="PF00027"/>
    </source>
</evidence>
<evidence type="ECO:0000313" key="3">
    <source>
        <dbReference type="Proteomes" id="UP001152749"/>
    </source>
</evidence>
<dbReference type="InterPro" id="IPR014710">
    <property type="entry name" value="RmlC-like_jellyroll"/>
</dbReference>
<sequence>MQMKNLLREQIEKHTIISDEDFEVFFSFFELKNIKRKEYVLKAGTICDFEGFVTKGCFKVYYLNGANEEHVLNFAIEDWWIVDLDSFINQAPARLNIVALENSEVLVINKINKELAFEKLPVIEKMFRVLSQKALVALHRRMLSATSKNAEERYIEFSSKYPQLVNRVASKHIASHLGISGEFLSKIKKRIAKR</sequence>